<evidence type="ECO:0000256" key="1">
    <source>
        <dbReference type="SAM" id="MobiDB-lite"/>
    </source>
</evidence>
<proteinExistence type="predicted"/>
<keyword evidence="2" id="KW-0732">Signal</keyword>
<dbReference type="Proteomes" id="UP001492380">
    <property type="component" value="Unassembled WGS sequence"/>
</dbReference>
<protein>
    <submittedName>
        <fullName evidence="3">Uncharacterized protein</fullName>
    </submittedName>
</protein>
<keyword evidence="4" id="KW-1185">Reference proteome</keyword>
<evidence type="ECO:0000313" key="4">
    <source>
        <dbReference type="Proteomes" id="UP001492380"/>
    </source>
</evidence>
<sequence length="194" mass="21363">MTTDKMMKVVVFLFFAFFALMVSANDYGDDDYGKDVNKYYPQDQKGNFKNGVFLISSKCTRSCNSDCGNSQILQDKAKIDSRFAPRLAAVLKGACNYDGTKGCGCYVPSDDDCAQVYTCGTVEYNGGKCRPKPVLSPQSDRPCSCPRTCDTKSTSRTRLSKPDRTRLDNPNGIQPDRTRLMSVDGCPPDGSQDC</sequence>
<feature type="chain" id="PRO_5045438324" evidence="2">
    <location>
        <begin position="25"/>
        <end position="194"/>
    </location>
</feature>
<evidence type="ECO:0000256" key="2">
    <source>
        <dbReference type="SAM" id="SignalP"/>
    </source>
</evidence>
<evidence type="ECO:0000313" key="3">
    <source>
        <dbReference type="EMBL" id="KAK8244282.1"/>
    </source>
</evidence>
<name>A0ABR1Z009_9PEZI</name>
<accession>A0ABR1Z009</accession>
<dbReference type="EMBL" id="JBBWRZ010000002">
    <property type="protein sequence ID" value="KAK8244282.1"/>
    <property type="molecule type" value="Genomic_DNA"/>
</dbReference>
<reference evidence="3 4" key="1">
    <citation type="submission" date="2024-04" db="EMBL/GenBank/DDBJ databases">
        <title>Phyllosticta paracitricarpa is synonymous to the EU quarantine fungus P. citricarpa based on phylogenomic analyses.</title>
        <authorList>
            <consortium name="Lawrence Berkeley National Laboratory"/>
            <person name="Van Ingen-Buijs V.A."/>
            <person name="Van Westerhoven A.C."/>
            <person name="Haridas S."/>
            <person name="Skiadas P."/>
            <person name="Martin F."/>
            <person name="Groenewald J.Z."/>
            <person name="Crous P.W."/>
            <person name="Seidl M.F."/>
        </authorList>
    </citation>
    <scope>NUCLEOTIDE SEQUENCE [LARGE SCALE GENOMIC DNA]</scope>
    <source>
        <strain evidence="3 4">CBS 123374</strain>
    </source>
</reference>
<gene>
    <name evidence="3" type="ORF">HDK90DRAFT_151373</name>
</gene>
<comment type="caution">
    <text evidence="3">The sequence shown here is derived from an EMBL/GenBank/DDBJ whole genome shotgun (WGS) entry which is preliminary data.</text>
</comment>
<organism evidence="3 4">
    <name type="scientific">Phyllosticta capitalensis</name>
    <dbReference type="NCBI Taxonomy" id="121624"/>
    <lineage>
        <taxon>Eukaryota</taxon>
        <taxon>Fungi</taxon>
        <taxon>Dikarya</taxon>
        <taxon>Ascomycota</taxon>
        <taxon>Pezizomycotina</taxon>
        <taxon>Dothideomycetes</taxon>
        <taxon>Dothideomycetes incertae sedis</taxon>
        <taxon>Botryosphaeriales</taxon>
        <taxon>Phyllostictaceae</taxon>
        <taxon>Phyllosticta</taxon>
    </lineage>
</organism>
<feature type="signal peptide" evidence="2">
    <location>
        <begin position="1"/>
        <end position="24"/>
    </location>
</feature>
<feature type="region of interest" description="Disordered" evidence="1">
    <location>
        <begin position="150"/>
        <end position="194"/>
    </location>
</feature>